<dbReference type="InterPro" id="IPR058625">
    <property type="entry name" value="MdtA-like_BSH"/>
</dbReference>
<dbReference type="Gene3D" id="2.40.50.100">
    <property type="match status" value="1"/>
</dbReference>
<dbReference type="SUPFAM" id="SSF111369">
    <property type="entry name" value="HlyD-like secretion proteins"/>
    <property type="match status" value="1"/>
</dbReference>
<feature type="domain" description="CusB-like beta-barrel" evidence="8">
    <location>
        <begin position="205"/>
        <end position="273"/>
    </location>
</feature>
<evidence type="ECO:0000313" key="11">
    <source>
        <dbReference type="Proteomes" id="UP000013009"/>
    </source>
</evidence>
<feature type="region of interest" description="Disordered" evidence="4">
    <location>
        <begin position="347"/>
        <end position="369"/>
    </location>
</feature>
<dbReference type="Gene3D" id="6.10.140.1990">
    <property type="match status" value="1"/>
</dbReference>
<comment type="similarity">
    <text evidence="1">Belongs to the membrane fusion protein (MFP) (TC 8.A.1) family.</text>
</comment>
<comment type="caution">
    <text evidence="10">The sequence shown here is derived from an EMBL/GenBank/DDBJ whole genome shotgun (WGS) entry which is preliminary data.</text>
</comment>
<keyword evidence="5" id="KW-0812">Transmembrane</keyword>
<dbReference type="Pfam" id="PF25989">
    <property type="entry name" value="YknX_C"/>
    <property type="match status" value="1"/>
</dbReference>
<dbReference type="InterPro" id="IPR058792">
    <property type="entry name" value="Beta-barrel_RND_2"/>
</dbReference>
<feature type="transmembrane region" description="Helical" evidence="5">
    <location>
        <begin position="7"/>
        <end position="25"/>
    </location>
</feature>
<sequence length="369" mass="40630">MNTKLRIVLIISILIVIAVAAYFYFKSRTAENASSYRYPPVKVALTTVKQQLTPRILSSIGELEAVRQVQVSAETTGVIEQIYFQSGQYVKKGQLLVQLKTNVEQGNLGRLQAKLKQAEMAYHRTQQLIDSNAISRAEMDTALADRDMTRAEIQQLQALIEQKSIRAPFSGVIGIRQVHQGQYLEAGSSIANLVDTQQLLANFTLDEQLAARLKTGQAVQLKIDAFPEQVFSAVVNAIDPMVSKSRTMTGQALLNNQHQQLKPGMYAKLDIQEANLPSLVIPETAITYTAYGNTVFLVKKDHNSLTVQRVAVELGERHQGWVEVQSGVKAGDQVVVSGQVRLSDGMQVEPTENTLQQSPSSPSPSKAKV</sequence>
<evidence type="ECO:0000256" key="4">
    <source>
        <dbReference type="SAM" id="MobiDB-lite"/>
    </source>
</evidence>
<proteinExistence type="inferred from homology"/>
<dbReference type="InterPro" id="IPR006143">
    <property type="entry name" value="RND_pump_MFP"/>
</dbReference>
<reference evidence="10 11" key="1">
    <citation type="submission" date="2013-02" db="EMBL/GenBank/DDBJ databases">
        <title>The Genome Sequence of Acinetobacter sp. NIPH 1859.</title>
        <authorList>
            <consortium name="The Broad Institute Genome Sequencing Platform"/>
            <consortium name="The Broad Institute Genome Sequencing Center for Infectious Disease"/>
            <person name="Cerqueira G."/>
            <person name="Feldgarden M."/>
            <person name="Courvalin P."/>
            <person name="Perichon B."/>
            <person name="Grillot-Courvalin C."/>
            <person name="Clermont D."/>
            <person name="Rocha E."/>
            <person name="Yoon E.-J."/>
            <person name="Nemec A."/>
            <person name="Walker B."/>
            <person name="Young S.K."/>
            <person name="Zeng Q."/>
            <person name="Gargeya S."/>
            <person name="Fitzgerald M."/>
            <person name="Haas B."/>
            <person name="Abouelleil A."/>
            <person name="Alvarado L."/>
            <person name="Arachchi H.M."/>
            <person name="Berlin A.M."/>
            <person name="Chapman S.B."/>
            <person name="Dewar J."/>
            <person name="Goldberg J."/>
            <person name="Griggs A."/>
            <person name="Gujja S."/>
            <person name="Hansen M."/>
            <person name="Howarth C."/>
            <person name="Imamovic A."/>
            <person name="Larimer J."/>
            <person name="McCowan C."/>
            <person name="Murphy C."/>
            <person name="Neiman D."/>
            <person name="Pearson M."/>
            <person name="Priest M."/>
            <person name="Roberts A."/>
            <person name="Saif S."/>
            <person name="Shea T."/>
            <person name="Sisk P."/>
            <person name="Sykes S."/>
            <person name="Wortman J."/>
            <person name="Nusbaum C."/>
            <person name="Birren B."/>
        </authorList>
    </citation>
    <scope>NUCLEOTIDE SEQUENCE [LARGE SCALE GENOMIC DNA]</scope>
    <source>
        <strain evidence="10 11">NIPH 1859</strain>
    </source>
</reference>
<evidence type="ECO:0000256" key="2">
    <source>
        <dbReference type="ARBA" id="ARBA00023054"/>
    </source>
</evidence>
<dbReference type="HOGENOM" id="CLU_018816_1_2_6"/>
<dbReference type="OrthoDB" id="9806939at2"/>
<evidence type="ECO:0000256" key="3">
    <source>
        <dbReference type="SAM" id="Coils"/>
    </source>
</evidence>
<feature type="coiled-coil region" evidence="3">
    <location>
        <begin position="108"/>
        <end position="166"/>
    </location>
</feature>
<dbReference type="GO" id="GO:1990281">
    <property type="term" value="C:efflux pump complex"/>
    <property type="evidence" value="ECO:0007669"/>
    <property type="project" value="TreeGrafter"/>
</dbReference>
<evidence type="ECO:0000259" key="9">
    <source>
        <dbReference type="Pfam" id="PF25989"/>
    </source>
</evidence>
<dbReference type="GO" id="GO:1990961">
    <property type="term" value="P:xenobiotic detoxification by transmembrane export across the plasma membrane"/>
    <property type="evidence" value="ECO:0007669"/>
    <property type="project" value="InterPro"/>
</dbReference>
<organism evidence="10 11">
    <name type="scientific">Acinetobacter colistiniresistens</name>
    <dbReference type="NCBI Taxonomy" id="280145"/>
    <lineage>
        <taxon>Bacteria</taxon>
        <taxon>Pseudomonadati</taxon>
        <taxon>Pseudomonadota</taxon>
        <taxon>Gammaproteobacteria</taxon>
        <taxon>Moraxellales</taxon>
        <taxon>Moraxellaceae</taxon>
        <taxon>Acinetobacter</taxon>
    </lineage>
</organism>
<dbReference type="GO" id="GO:0015562">
    <property type="term" value="F:efflux transmembrane transporter activity"/>
    <property type="evidence" value="ECO:0007669"/>
    <property type="project" value="TreeGrafter"/>
</dbReference>
<dbReference type="Gene3D" id="2.40.420.20">
    <property type="match status" value="1"/>
</dbReference>
<name>N9QXA1_9GAMM</name>
<feature type="domain" description="Multidrug resistance protein MdtA-like alpha-helical hairpin" evidence="6">
    <location>
        <begin position="103"/>
        <end position="162"/>
    </location>
</feature>
<evidence type="ECO:0000259" key="8">
    <source>
        <dbReference type="Pfam" id="PF25954"/>
    </source>
</evidence>
<evidence type="ECO:0000256" key="1">
    <source>
        <dbReference type="ARBA" id="ARBA00009477"/>
    </source>
</evidence>
<feature type="domain" description="YknX-like C-terminal permuted SH3-like" evidence="9">
    <location>
        <begin position="279"/>
        <end position="349"/>
    </location>
</feature>
<dbReference type="PANTHER" id="PTHR30469">
    <property type="entry name" value="MULTIDRUG RESISTANCE PROTEIN MDTA"/>
    <property type="match status" value="1"/>
</dbReference>
<protein>
    <submittedName>
        <fullName evidence="10">Uncharacterized protein</fullName>
    </submittedName>
</protein>
<dbReference type="EMBL" id="APRZ01000015">
    <property type="protein sequence ID" value="ENX34671.1"/>
    <property type="molecule type" value="Genomic_DNA"/>
</dbReference>
<dbReference type="GO" id="GO:1990195">
    <property type="term" value="C:macrolide transmembrane transporter complex"/>
    <property type="evidence" value="ECO:0007669"/>
    <property type="project" value="InterPro"/>
</dbReference>
<dbReference type="NCBIfam" id="TIGR01730">
    <property type="entry name" value="RND_mfp"/>
    <property type="match status" value="1"/>
</dbReference>
<gene>
    <name evidence="10" type="ORF">F889_01960</name>
</gene>
<dbReference type="Proteomes" id="UP000013009">
    <property type="component" value="Unassembled WGS sequence"/>
</dbReference>
<dbReference type="Pfam" id="PF25917">
    <property type="entry name" value="BSH_RND"/>
    <property type="match status" value="1"/>
</dbReference>
<evidence type="ECO:0000256" key="5">
    <source>
        <dbReference type="SAM" id="Phobius"/>
    </source>
</evidence>
<accession>N9QXA1</accession>
<dbReference type="Pfam" id="PF25876">
    <property type="entry name" value="HH_MFP_RND"/>
    <property type="match status" value="1"/>
</dbReference>
<keyword evidence="2 3" id="KW-0175">Coiled coil</keyword>
<dbReference type="InterPro" id="IPR058637">
    <property type="entry name" value="YknX-like_C"/>
</dbReference>
<dbReference type="GO" id="GO:0019898">
    <property type="term" value="C:extrinsic component of membrane"/>
    <property type="evidence" value="ECO:0007669"/>
    <property type="project" value="InterPro"/>
</dbReference>
<dbReference type="RefSeq" id="WP_005273548.1">
    <property type="nucleotide sequence ID" value="NZ_KB850195.1"/>
</dbReference>
<keyword evidence="5" id="KW-0472">Membrane</keyword>
<evidence type="ECO:0000259" key="7">
    <source>
        <dbReference type="Pfam" id="PF25917"/>
    </source>
</evidence>
<dbReference type="AlphaFoldDB" id="N9QXA1"/>
<dbReference type="FunFam" id="2.40.30.170:FF:000010">
    <property type="entry name" value="Efflux RND transporter periplasmic adaptor subunit"/>
    <property type="match status" value="1"/>
</dbReference>
<evidence type="ECO:0000313" key="10">
    <source>
        <dbReference type="EMBL" id="ENX34671.1"/>
    </source>
</evidence>
<evidence type="ECO:0000259" key="6">
    <source>
        <dbReference type="Pfam" id="PF25876"/>
    </source>
</evidence>
<dbReference type="PATRIC" id="fig|1217695.3.peg.1902"/>
<keyword evidence="5" id="KW-1133">Transmembrane helix</keyword>
<feature type="compositionally biased region" description="Low complexity" evidence="4">
    <location>
        <begin position="358"/>
        <end position="369"/>
    </location>
</feature>
<dbReference type="InterPro" id="IPR030190">
    <property type="entry name" value="MacA_alpha-hairpin_sf"/>
</dbReference>
<keyword evidence="11" id="KW-1185">Reference proteome</keyword>
<dbReference type="InterPro" id="IPR058624">
    <property type="entry name" value="MdtA-like_HH"/>
</dbReference>
<dbReference type="Gene3D" id="2.40.30.170">
    <property type="match status" value="1"/>
</dbReference>
<dbReference type="GO" id="GO:0030313">
    <property type="term" value="C:cell envelope"/>
    <property type="evidence" value="ECO:0007669"/>
    <property type="project" value="UniProtKB-SubCell"/>
</dbReference>
<feature type="domain" description="Multidrug resistance protein MdtA-like barrel-sandwich hybrid" evidence="7">
    <location>
        <begin position="67"/>
        <end position="195"/>
    </location>
</feature>
<dbReference type="Pfam" id="PF25954">
    <property type="entry name" value="Beta-barrel_RND_2"/>
    <property type="match status" value="1"/>
</dbReference>
<dbReference type="PANTHER" id="PTHR30469:SF29">
    <property type="entry name" value="BLR2860 PROTEIN"/>
    <property type="match status" value="1"/>
</dbReference>